<reference evidence="3" key="2">
    <citation type="submission" date="2023-01" db="EMBL/GenBank/DDBJ databases">
        <title>Draft genome sequence of Algimonas porphyrae strain NBRC 108216.</title>
        <authorList>
            <person name="Sun Q."/>
            <person name="Mori K."/>
        </authorList>
    </citation>
    <scope>NUCLEOTIDE SEQUENCE</scope>
    <source>
        <strain evidence="3">NBRC 108216</strain>
    </source>
</reference>
<dbReference type="InterPro" id="IPR003337">
    <property type="entry name" value="Trehalose_PPase"/>
</dbReference>
<organism evidence="3 4">
    <name type="scientific">Algimonas porphyrae</name>
    <dbReference type="NCBI Taxonomy" id="1128113"/>
    <lineage>
        <taxon>Bacteria</taxon>
        <taxon>Pseudomonadati</taxon>
        <taxon>Pseudomonadota</taxon>
        <taxon>Alphaproteobacteria</taxon>
        <taxon>Maricaulales</taxon>
        <taxon>Robiginitomaculaceae</taxon>
        <taxon>Algimonas</taxon>
    </lineage>
</organism>
<dbReference type="NCBIfam" id="TIGR00685">
    <property type="entry name" value="T6PP"/>
    <property type="match status" value="1"/>
</dbReference>
<dbReference type="PANTHER" id="PTHR43768">
    <property type="entry name" value="TREHALOSE 6-PHOSPHATE PHOSPHATASE"/>
    <property type="match status" value="1"/>
</dbReference>
<protein>
    <recommendedName>
        <fullName evidence="2">Trehalose 6-phosphate phosphatase</fullName>
        <ecNumber evidence="2">3.1.3.12</ecNumber>
    </recommendedName>
</protein>
<dbReference type="Proteomes" id="UP001161390">
    <property type="component" value="Unassembled WGS sequence"/>
</dbReference>
<dbReference type="EMBL" id="BSNJ01000002">
    <property type="protein sequence ID" value="GLQ19828.1"/>
    <property type="molecule type" value="Genomic_DNA"/>
</dbReference>
<evidence type="ECO:0000313" key="3">
    <source>
        <dbReference type="EMBL" id="GLQ19828.1"/>
    </source>
</evidence>
<evidence type="ECO:0000256" key="1">
    <source>
        <dbReference type="ARBA" id="ARBA00022801"/>
    </source>
</evidence>
<proteinExistence type="inferred from homology"/>
<keyword evidence="2" id="KW-0479">Metal-binding</keyword>
<dbReference type="Pfam" id="PF02358">
    <property type="entry name" value="Trehalose_PPase"/>
    <property type="match status" value="1"/>
</dbReference>
<dbReference type="SUPFAM" id="SSF56784">
    <property type="entry name" value="HAD-like"/>
    <property type="match status" value="1"/>
</dbReference>
<keyword evidence="4" id="KW-1185">Reference proteome</keyword>
<keyword evidence="1 2" id="KW-0378">Hydrolase</keyword>
<keyword evidence="2" id="KW-0460">Magnesium</keyword>
<reference evidence="3" key="1">
    <citation type="journal article" date="2014" name="Int. J. Syst. Evol. Microbiol.">
        <title>Complete genome of a new Firmicutes species belonging to the dominant human colonic microbiota ('Ruminococcus bicirculans') reveals two chromosomes and a selective capacity to utilize plant glucans.</title>
        <authorList>
            <consortium name="NISC Comparative Sequencing Program"/>
            <person name="Wegmann U."/>
            <person name="Louis P."/>
            <person name="Goesmann A."/>
            <person name="Henrissat B."/>
            <person name="Duncan S.H."/>
            <person name="Flint H.J."/>
        </authorList>
    </citation>
    <scope>NUCLEOTIDE SEQUENCE</scope>
    <source>
        <strain evidence="3">NBRC 108216</strain>
    </source>
</reference>
<dbReference type="InterPro" id="IPR044651">
    <property type="entry name" value="OTSB-like"/>
</dbReference>
<comment type="caution">
    <text evidence="3">The sequence shown here is derived from an EMBL/GenBank/DDBJ whole genome shotgun (WGS) entry which is preliminary data.</text>
</comment>
<sequence>MSRSLPQPLDASHALFLDFDGTLTPLQDDADKVHLSEAKTHWLTELAAHLGGALAIISGRDVRDLSRRTPDTLLRIGNHGLYRLDPGQTALPALAALPTSAQAVLQDIAASHDKVFLEEKGPVGTLHFRANPQAGPTIIGALRKLADAVPDYGCKVGNHVAELIPDHANKGAALTRTMTAPPFIGRIPVMIGDDTTDEDGFIAAKALGGFGIKVGPGDTAATARLASVDAVWAWLKGTK</sequence>
<dbReference type="PANTHER" id="PTHR43768:SF3">
    <property type="entry name" value="TREHALOSE 6-PHOSPHATE PHOSPHATASE"/>
    <property type="match status" value="1"/>
</dbReference>
<dbReference type="Gene3D" id="3.30.70.1020">
    <property type="entry name" value="Trehalose-6-phosphate phosphatase related protein, domain 2"/>
    <property type="match status" value="1"/>
</dbReference>
<dbReference type="EC" id="3.1.3.12" evidence="2"/>
<comment type="catalytic activity">
    <reaction evidence="2">
        <text>alpha,alpha-trehalose 6-phosphate + H2O = alpha,alpha-trehalose + phosphate</text>
        <dbReference type="Rhea" id="RHEA:23420"/>
        <dbReference type="ChEBI" id="CHEBI:15377"/>
        <dbReference type="ChEBI" id="CHEBI:16551"/>
        <dbReference type="ChEBI" id="CHEBI:43474"/>
        <dbReference type="ChEBI" id="CHEBI:58429"/>
        <dbReference type="EC" id="3.1.3.12"/>
    </reaction>
</comment>
<dbReference type="InterPro" id="IPR036412">
    <property type="entry name" value="HAD-like_sf"/>
</dbReference>
<comment type="similarity">
    <text evidence="2">Belongs to the trehalose phosphatase family.</text>
</comment>
<comment type="cofactor">
    <cofactor evidence="2">
        <name>Mg(2+)</name>
        <dbReference type="ChEBI" id="CHEBI:18420"/>
    </cofactor>
</comment>
<dbReference type="InterPro" id="IPR023214">
    <property type="entry name" value="HAD_sf"/>
</dbReference>
<gene>
    <name evidence="3" type="primary">otsB</name>
    <name evidence="3" type="ORF">GCM10007854_07830</name>
</gene>
<comment type="function">
    <text evidence="2">Removes the phosphate from trehalose 6-phosphate to produce free trehalose.</text>
</comment>
<accession>A0ABQ5UXE5</accession>
<evidence type="ECO:0000256" key="2">
    <source>
        <dbReference type="RuleBase" id="RU361117"/>
    </source>
</evidence>
<dbReference type="Gene3D" id="3.40.50.1000">
    <property type="entry name" value="HAD superfamily/HAD-like"/>
    <property type="match status" value="1"/>
</dbReference>
<evidence type="ECO:0000313" key="4">
    <source>
        <dbReference type="Proteomes" id="UP001161390"/>
    </source>
</evidence>
<name>A0ABQ5UXE5_9PROT</name>
<dbReference type="RefSeq" id="WP_284369844.1">
    <property type="nucleotide sequence ID" value="NZ_BSNJ01000002.1"/>
</dbReference>
<comment type="pathway">
    <text evidence="2">Glycan biosynthesis; trehalose biosynthesis.</text>
</comment>